<name>A0AAJ2N3R7_9BACL</name>
<evidence type="ECO:0000313" key="2">
    <source>
        <dbReference type="Proteomes" id="UP001250538"/>
    </source>
</evidence>
<dbReference type="RefSeq" id="WP_315746707.1">
    <property type="nucleotide sequence ID" value="NZ_JAVYAA010000006.1"/>
</dbReference>
<accession>A0AAJ2N3R7</accession>
<dbReference type="EMBL" id="JAVYAA010000006">
    <property type="protein sequence ID" value="MDT8978838.1"/>
    <property type="molecule type" value="Genomic_DNA"/>
</dbReference>
<organism evidence="1 2">
    <name type="scientific">Paenibacillus suaedae</name>
    <dbReference type="NCBI Taxonomy" id="3077233"/>
    <lineage>
        <taxon>Bacteria</taxon>
        <taxon>Bacillati</taxon>
        <taxon>Bacillota</taxon>
        <taxon>Bacilli</taxon>
        <taxon>Bacillales</taxon>
        <taxon>Paenibacillaceae</taxon>
        <taxon>Paenibacillus</taxon>
    </lineage>
</organism>
<comment type="caution">
    <text evidence="1">The sequence shown here is derived from an EMBL/GenBank/DDBJ whole genome shotgun (WGS) entry which is preliminary data.</text>
</comment>
<evidence type="ECO:0000313" key="1">
    <source>
        <dbReference type="EMBL" id="MDT8978838.1"/>
    </source>
</evidence>
<keyword evidence="2" id="KW-1185">Reference proteome</keyword>
<gene>
    <name evidence="1" type="ORF">RQP50_21610</name>
</gene>
<protein>
    <submittedName>
        <fullName evidence="1">Uncharacterized protein</fullName>
    </submittedName>
</protein>
<proteinExistence type="predicted"/>
<dbReference type="Proteomes" id="UP001250538">
    <property type="component" value="Unassembled WGS sequence"/>
</dbReference>
<dbReference type="AlphaFoldDB" id="A0AAJ2N3R7"/>
<reference evidence="2" key="1">
    <citation type="submission" date="2023-09" db="EMBL/GenBank/DDBJ databases">
        <title>Paenibacillus sp. chi10 Genome sequencing and assembly.</title>
        <authorList>
            <person name="Kim I."/>
        </authorList>
    </citation>
    <scope>NUCLEOTIDE SEQUENCE [LARGE SCALE GENOMIC DNA]</scope>
    <source>
        <strain evidence="2">chi10</strain>
    </source>
</reference>
<sequence>MNEQELNERQKQVESGEFKLESGQAVKATEGYFIKAKQLLAAASGYRSGEDKLYSIVGEEAKSYFSGQKSAEEVAKLIQNRVTTYLNE</sequence>